<keyword evidence="7" id="KW-1185">Reference proteome</keyword>
<dbReference type="NCBIfam" id="NF007936">
    <property type="entry name" value="PRK10653.1"/>
    <property type="match status" value="1"/>
</dbReference>
<dbReference type="Gene3D" id="3.40.50.2300">
    <property type="match status" value="2"/>
</dbReference>
<dbReference type="InterPro" id="IPR028082">
    <property type="entry name" value="Peripla_BP_I"/>
</dbReference>
<comment type="subcellular location">
    <subcellularLocation>
        <location evidence="1">Cell envelope</location>
    </subcellularLocation>
</comment>
<proteinExistence type="inferred from homology"/>
<evidence type="ECO:0000256" key="3">
    <source>
        <dbReference type="ARBA" id="ARBA00022729"/>
    </source>
</evidence>
<name>A0ABS2CG23_9NEIS</name>
<evidence type="ECO:0000256" key="4">
    <source>
        <dbReference type="SAM" id="SignalP"/>
    </source>
</evidence>
<evidence type="ECO:0000256" key="1">
    <source>
        <dbReference type="ARBA" id="ARBA00004196"/>
    </source>
</evidence>
<reference evidence="6 7" key="1">
    <citation type="submission" date="2019-11" db="EMBL/GenBank/DDBJ databases">
        <title>Novel Deefgea species.</title>
        <authorList>
            <person name="Han J.-H."/>
        </authorList>
    </citation>
    <scope>NUCLEOTIDE SEQUENCE [LARGE SCALE GENOMIC DNA]</scope>
    <source>
        <strain evidence="6 7">LMG 24817</strain>
    </source>
</reference>
<dbReference type="PANTHER" id="PTHR46847">
    <property type="entry name" value="D-ALLOSE-BINDING PERIPLASMIC PROTEIN-RELATED"/>
    <property type="match status" value="1"/>
</dbReference>
<evidence type="ECO:0000313" key="6">
    <source>
        <dbReference type="EMBL" id="MBM5572331.1"/>
    </source>
</evidence>
<feature type="chain" id="PRO_5045794742" evidence="4">
    <location>
        <begin position="20"/>
        <end position="311"/>
    </location>
</feature>
<comment type="similarity">
    <text evidence="2">Belongs to the bacterial solute-binding protein 2 family.</text>
</comment>
<dbReference type="RefSeq" id="WP_203571659.1">
    <property type="nucleotide sequence ID" value="NZ_WOFE01000006.1"/>
</dbReference>
<evidence type="ECO:0000256" key="2">
    <source>
        <dbReference type="ARBA" id="ARBA00007639"/>
    </source>
</evidence>
<dbReference type="PANTHER" id="PTHR46847:SF1">
    <property type="entry name" value="D-ALLOSE-BINDING PERIPLASMIC PROTEIN-RELATED"/>
    <property type="match status" value="1"/>
</dbReference>
<protein>
    <submittedName>
        <fullName evidence="6">Ribose ABC transporter substrate-binding protein RbsB</fullName>
    </submittedName>
</protein>
<sequence length="311" mass="31881">MKRILSPLLVGLLATGLIACSKQGPDTQAASEPAAAAAGAPLSIGLAISTQNNPFFVALRDGADAEAKAQGVKLITVDAQDDSAKQISNIEDLIQKKVQVILINPADSDAVAGVVKEALKAGIQVVSLDRSVNGAEVNAHIASDNIAGGKMAGEFLLEKIGGKGNIVELEGIPGSSAARERGQGFHSVVDGKADVKLAAKQAADFDRAKGLSVMENILQGNKDVKGVFAHNDEMALGAFKAIEAAGLKNVVIVGFDATPDAVAAVKAGQLAATVQQKPELIGKMGVDTAIKLSKGEAVDKFIPVPLDLVKQ</sequence>
<dbReference type="EMBL" id="WOFE01000006">
    <property type="protein sequence ID" value="MBM5572331.1"/>
    <property type="molecule type" value="Genomic_DNA"/>
</dbReference>
<keyword evidence="3 4" id="KW-0732">Signal</keyword>
<dbReference type="SUPFAM" id="SSF53822">
    <property type="entry name" value="Periplasmic binding protein-like I"/>
    <property type="match status" value="1"/>
</dbReference>
<accession>A0ABS2CG23</accession>
<dbReference type="PROSITE" id="PS51257">
    <property type="entry name" value="PROKAR_LIPOPROTEIN"/>
    <property type="match status" value="1"/>
</dbReference>
<feature type="domain" description="Periplasmic binding protein" evidence="5">
    <location>
        <begin position="44"/>
        <end position="296"/>
    </location>
</feature>
<feature type="signal peptide" evidence="4">
    <location>
        <begin position="1"/>
        <end position="19"/>
    </location>
</feature>
<gene>
    <name evidence="6" type="primary">rbsB</name>
    <name evidence="6" type="ORF">GM173_12205</name>
</gene>
<evidence type="ECO:0000259" key="5">
    <source>
        <dbReference type="Pfam" id="PF13407"/>
    </source>
</evidence>
<comment type="caution">
    <text evidence="6">The sequence shown here is derived from an EMBL/GenBank/DDBJ whole genome shotgun (WGS) entry which is preliminary data.</text>
</comment>
<dbReference type="Pfam" id="PF13407">
    <property type="entry name" value="Peripla_BP_4"/>
    <property type="match status" value="1"/>
</dbReference>
<dbReference type="InterPro" id="IPR025997">
    <property type="entry name" value="SBP_2_dom"/>
</dbReference>
<dbReference type="Proteomes" id="UP001195660">
    <property type="component" value="Unassembled WGS sequence"/>
</dbReference>
<dbReference type="CDD" id="cd06323">
    <property type="entry name" value="PBP1_ribose_binding"/>
    <property type="match status" value="1"/>
</dbReference>
<evidence type="ECO:0000313" key="7">
    <source>
        <dbReference type="Proteomes" id="UP001195660"/>
    </source>
</evidence>
<organism evidence="6 7">
    <name type="scientific">Deefgea chitinilytica</name>
    <dbReference type="NCBI Taxonomy" id="570276"/>
    <lineage>
        <taxon>Bacteria</taxon>
        <taxon>Pseudomonadati</taxon>
        <taxon>Pseudomonadota</taxon>
        <taxon>Betaproteobacteria</taxon>
        <taxon>Neisseriales</taxon>
        <taxon>Chitinibacteraceae</taxon>
        <taxon>Deefgea</taxon>
    </lineage>
</organism>